<dbReference type="Proteomes" id="UP000288805">
    <property type="component" value="Unassembled WGS sequence"/>
</dbReference>
<dbReference type="InterPro" id="IPR012340">
    <property type="entry name" value="NA-bd_OB-fold"/>
</dbReference>
<evidence type="ECO:0000313" key="2">
    <source>
        <dbReference type="Proteomes" id="UP000288805"/>
    </source>
</evidence>
<dbReference type="PANTHER" id="PTHR15838">
    <property type="entry name" value="NUCLEOLAR PROTEIN OF 40 KDA"/>
    <property type="match status" value="1"/>
</dbReference>
<protein>
    <submittedName>
        <fullName evidence="1">Uncharacterized protein</fullName>
    </submittedName>
</protein>
<evidence type="ECO:0000313" key="1">
    <source>
        <dbReference type="EMBL" id="RVW94854.1"/>
    </source>
</evidence>
<accession>A0A438IDS6</accession>
<sequence length="223" mass="24911">MDDPLVVGDHSSVVVLEAVVMFTKMAVVLMNSTALNQVPYSLLFITGEEMTNNSLMFFSGLLHISNITRARVTSVSDLLTVDEKVKVMVVKSMFPNKIALRMGMNPPDESFITCIIDVCGSYIPSPHTTTTKRTLPPPPTPFFDIMACSIADLESEPGLFLSNKEKVFSDAEEMAKKYRQKLPAVTATRKLEPLPTDALPFHDEASLYANWRWFKFERDDGPN</sequence>
<organism evidence="1 2">
    <name type="scientific">Vitis vinifera</name>
    <name type="common">Grape</name>
    <dbReference type="NCBI Taxonomy" id="29760"/>
    <lineage>
        <taxon>Eukaryota</taxon>
        <taxon>Viridiplantae</taxon>
        <taxon>Streptophyta</taxon>
        <taxon>Embryophyta</taxon>
        <taxon>Tracheophyta</taxon>
        <taxon>Spermatophyta</taxon>
        <taxon>Magnoliopsida</taxon>
        <taxon>eudicotyledons</taxon>
        <taxon>Gunneridae</taxon>
        <taxon>Pentapetalae</taxon>
        <taxon>rosids</taxon>
        <taxon>Vitales</taxon>
        <taxon>Vitaceae</taxon>
        <taxon>Viteae</taxon>
        <taxon>Vitis</taxon>
    </lineage>
</organism>
<gene>
    <name evidence="1" type="ORF">CK203_034553</name>
</gene>
<dbReference type="Gene3D" id="2.40.50.140">
    <property type="entry name" value="Nucleic acid-binding proteins"/>
    <property type="match status" value="1"/>
</dbReference>
<dbReference type="EMBL" id="QGNW01000118">
    <property type="protein sequence ID" value="RVW94854.1"/>
    <property type="molecule type" value="Genomic_DNA"/>
</dbReference>
<dbReference type="PANTHER" id="PTHR15838:SF3">
    <property type="entry name" value="PROTEIN PIGMENT DEFECTIVE 338, CHLOROPLASTIC"/>
    <property type="match status" value="1"/>
</dbReference>
<dbReference type="AlphaFoldDB" id="A0A438IDS6"/>
<comment type="caution">
    <text evidence="1">The sequence shown here is derived from an EMBL/GenBank/DDBJ whole genome shotgun (WGS) entry which is preliminary data.</text>
</comment>
<proteinExistence type="predicted"/>
<name>A0A438IDS6_VITVI</name>
<reference evidence="1 2" key="1">
    <citation type="journal article" date="2018" name="PLoS Genet.">
        <title>Population sequencing reveals clonal diversity and ancestral inbreeding in the grapevine cultivar Chardonnay.</title>
        <authorList>
            <person name="Roach M.J."/>
            <person name="Johnson D.L."/>
            <person name="Bohlmann J."/>
            <person name="van Vuuren H.J."/>
            <person name="Jones S.J."/>
            <person name="Pretorius I.S."/>
            <person name="Schmidt S.A."/>
            <person name="Borneman A.R."/>
        </authorList>
    </citation>
    <scope>NUCLEOTIDE SEQUENCE [LARGE SCALE GENOMIC DNA]</scope>
    <source>
        <strain evidence="2">cv. Chardonnay</strain>
        <tissue evidence="1">Leaf</tissue>
    </source>
</reference>